<keyword evidence="9" id="KW-1185">Reference proteome</keyword>
<evidence type="ECO:0000313" key="8">
    <source>
        <dbReference type="EMBL" id="MBZ9610811.1"/>
    </source>
</evidence>
<dbReference type="InterPro" id="IPR047149">
    <property type="entry name" value="KIF11-like"/>
</dbReference>
<comment type="caution">
    <text evidence="8">The sequence shown here is derived from an EMBL/GenBank/DDBJ whole genome shotgun (WGS) entry which is preliminary data.</text>
</comment>
<dbReference type="RefSeq" id="WP_205310609.1">
    <property type="nucleotide sequence ID" value="NZ_JAERPS020000001.1"/>
</dbReference>
<keyword evidence="5" id="KW-0175">Coiled coil</keyword>
<keyword evidence="6" id="KW-0472">Membrane</keyword>
<dbReference type="Pfam" id="PF20155">
    <property type="entry name" value="TMP_3"/>
    <property type="match status" value="1"/>
</dbReference>
<evidence type="ECO:0000313" key="9">
    <source>
        <dbReference type="Proteomes" id="UP000663814"/>
    </source>
</evidence>
<keyword evidence="6" id="KW-1133">Transmembrane helix</keyword>
<dbReference type="PANTHER" id="PTHR47970">
    <property type="entry name" value="KINESIN-LIKE PROTEIN KIF11"/>
    <property type="match status" value="1"/>
</dbReference>
<keyword evidence="2" id="KW-0963">Cytoplasm</keyword>
<reference evidence="8 9" key="1">
    <citation type="submission" date="2021-08" db="EMBL/GenBank/DDBJ databases">
        <title>Rheinheimera aquimaris sp. nov., isolated from seawater of the East Sea in Korea.</title>
        <authorList>
            <person name="Kim K.H."/>
            <person name="Wenting R."/>
            <person name="Kim K.R."/>
            <person name="Jeon C.O."/>
        </authorList>
    </citation>
    <scope>NUCLEOTIDE SEQUENCE [LARGE SCALE GENOMIC DNA]</scope>
    <source>
        <strain evidence="8 9">MA-13</strain>
    </source>
</reference>
<dbReference type="EMBL" id="JAERPS020000001">
    <property type="protein sequence ID" value="MBZ9610811.1"/>
    <property type="molecule type" value="Genomic_DNA"/>
</dbReference>
<feature type="coiled-coil region" evidence="5">
    <location>
        <begin position="1839"/>
        <end position="1866"/>
    </location>
</feature>
<dbReference type="Proteomes" id="UP000663814">
    <property type="component" value="Unassembled WGS sequence"/>
</dbReference>
<gene>
    <name evidence="8" type="ORF">I4W93_004315</name>
</gene>
<dbReference type="NCBIfam" id="TIGR02675">
    <property type="entry name" value="tape_meas_nterm"/>
    <property type="match status" value="1"/>
</dbReference>
<evidence type="ECO:0000256" key="6">
    <source>
        <dbReference type="SAM" id="Phobius"/>
    </source>
</evidence>
<evidence type="ECO:0000256" key="2">
    <source>
        <dbReference type="ARBA" id="ARBA00022490"/>
    </source>
</evidence>
<feature type="domain" description="Tape measure protein N-terminal" evidence="7">
    <location>
        <begin position="82"/>
        <end position="268"/>
    </location>
</feature>
<feature type="coiled-coil region" evidence="5">
    <location>
        <begin position="1647"/>
        <end position="1692"/>
    </location>
</feature>
<accession>A0ABS7X5I7</accession>
<dbReference type="PANTHER" id="PTHR47970:SF12">
    <property type="entry name" value="KINESIN FAMILY MEMBER 11"/>
    <property type="match status" value="1"/>
</dbReference>
<feature type="transmembrane region" description="Helical" evidence="6">
    <location>
        <begin position="393"/>
        <end position="417"/>
    </location>
</feature>
<protein>
    <submittedName>
        <fullName evidence="8">Tape measure protein</fullName>
    </submittedName>
</protein>
<dbReference type="InterPro" id="IPR013491">
    <property type="entry name" value="Tape_meas_N"/>
</dbReference>
<evidence type="ECO:0000259" key="7">
    <source>
        <dbReference type="Pfam" id="PF20155"/>
    </source>
</evidence>
<keyword evidence="4" id="KW-0206">Cytoskeleton</keyword>
<keyword evidence="3" id="KW-0505">Motor protein</keyword>
<evidence type="ECO:0000256" key="1">
    <source>
        <dbReference type="ARBA" id="ARBA00004245"/>
    </source>
</evidence>
<evidence type="ECO:0000256" key="5">
    <source>
        <dbReference type="SAM" id="Coils"/>
    </source>
</evidence>
<sequence>MSDLALAIKLTTEGGQIVVKELTHIGQAAGTTNKELVNTGAAGTAAKKGFDDAAGGANALNGYMNTLKSTAALVIGSFSAMQLIDKGDEWGQYAARIRKATEDTDEYAYVQQRMISSANDTFRAINETKESFIQMSPILRDMGYQLGQSIDIVDSFSSQLVINAANSDRASSAQAALAKSIQAGKIDADAWQSIFSVMPTVLDNITAATGKTGTEIRQLGVTGKLSITDLTNALLLSYEENRKAVEAMPTTVRDALQSFNTVFSEYIGWQNEAKGITADVADGIGYLAENFQALINVVGGAAIGALTLYTARTVIATKATVISYREKQIAAAQELRLAQAQVIQTQATLAQVTAQSTYATGSARVMAATVAHEAAVKKLTIAQAAHTTVARSLLGVLGGPVGLALMAGVAAVSFLSFSSSADDVKASLQELEQPFDSLIKKFKAFNNDQKAAALIKWGDAENEAVSKANKAFDDLLGRYTGVMRASVSFGESLSLANQLRDAKAAGEDLTPILERVGAEAGVSPERIQEWIKLAGVYADNKAAAEQAAKAIKAVKDASGGPDPVDAKPKLPTEENKELEKALLGVYNAQLLNATAVDAYGASLDGIDLELFKAEFIAAAKLPDDAAAAIKRFAAEAKTAKANLDIGTYSKELTQQIALLDIRLAKGQQEFEIQKALAQFTGADPARLTALQAELTILQQKQALAADKTTLEALTKENDLLMVRLAQGEKEYEIQKALAALKGADPAVLEAIEAELRLRQQLTEQITTSEEIASGAFSQALDDMTALSSAGQTFGDALTQAFGSVAQQINSMTAAQLSYNKQLDELSKKKKAAQALSENDPKRATELLNIQRTEARLSKENFQAQLGQFSALSGAASQMFGEQSKEREALHKLEMAFGVAEIAMSMQKAGANALTAITSAFSAPFPLNFAAGAAMIAIMAGLGVFSGGSSASVPSAADRQASQGTGTVFGDSDAKSESIANALERIESLELDQYVELREINANIKSLSAGIANLAVSLVGNYGKFNEDNYGGELGTVKRFGNQAFIDFTHKLDQLSGGIVGAIDKLLGGALSDIAGSIIGGISKTTKKLIDSGISFDAQELGDILATGLVEGSYYNVVETTKRKLWGLSKKTKQSTEYTALDNALETEFGRIFSSIGNSITAAVDMLGLDTTKLLENFVIDLPALSFKDLSGDEIQAELEAIFSAQADLMVQYLVPAIGEYQQMGEGLYETLIRVAQEQAVFNAQLDALGLGLSRFGDVAAETQIAIAQSIIELMGGIDEFRDATSQYFASFYDESEQFAYLSSSLSSVFADLGVALPASRDGFRAIIDGIDLTTEAGQALYAALMALVPGLDEYFKAMERQTEAADKAAEAERKLAEQRAAYNAGNLSELARFDMSPLQLAIDDLNEWYQNAIKEAEELGADTGLLTSIYARRKENLAEKTLQQAIDTANTAMTRLVTDYERASGALQSTLQQQTNAINGMVSTIAGTISSIQQTLPGFDNVAFLRGRVSELAGGVGSGSIDEQLSKAGELQQAIQARYNAELAANRELQSAAQGRYDALASELNTLQSDFESAGNALRDAFDQVVDRIAGAAKGVAQTATQIRLSMPGADAAGYYASLVGSLRGQLGSGDIDSQLMLVSELQQAIQARYNAELQQLEQVQQVADEQYQLQLDQYNTALSTYRELAKAAEALRDAAAALQIGDLSPLTTGERLRETQSQLQDAMRAALSGDANAYSDVQQLGQRYLELARDFNPASYQGAFDYITGLFDQLGGTTATEPTAPRPHADTTRYEQEQISLAQAALAELAQLQQFTQALEATAANTLHNDLTALESTYNANTAAVNAQMQQLQDELAALEQQQIVLAQAAISELAALQSTVAGLQTLANTEYAAGVEALKAQFAQDSAAITASFETSLAELTDLMPVETDRVVAKLQEQIDALYQMGTDISGAIRETPAQTPDVVVNVPEIVVPPVVFPPELIDSIIKRPPDGIYPDPNPILSDIRDELAQYRQQPEIVVTVPPITFPIEIWDPLINGSINAVQPAYPDPLPLLRNIHDELQQQRQQTAQIAERQQFLQEQQNQQMAQLTVVTERFGREVIDLSNEQLDQKRSIA</sequence>
<feature type="coiled-coil region" evidence="5">
    <location>
        <begin position="2051"/>
        <end position="2078"/>
    </location>
</feature>
<keyword evidence="6" id="KW-0812">Transmembrane</keyword>
<evidence type="ECO:0000256" key="3">
    <source>
        <dbReference type="ARBA" id="ARBA00023175"/>
    </source>
</evidence>
<name>A0ABS7X5I7_9GAMM</name>
<organism evidence="8 9">
    <name type="scientific">Rheinheimera maricola</name>
    <dbReference type="NCBI Taxonomy" id="2793282"/>
    <lineage>
        <taxon>Bacteria</taxon>
        <taxon>Pseudomonadati</taxon>
        <taxon>Pseudomonadota</taxon>
        <taxon>Gammaproteobacteria</taxon>
        <taxon>Chromatiales</taxon>
        <taxon>Chromatiaceae</taxon>
        <taxon>Rheinheimera</taxon>
    </lineage>
</organism>
<comment type="subcellular location">
    <subcellularLocation>
        <location evidence="1">Cytoplasm</location>
        <location evidence="1">Cytoskeleton</location>
    </subcellularLocation>
</comment>
<evidence type="ECO:0000256" key="4">
    <source>
        <dbReference type="ARBA" id="ARBA00023212"/>
    </source>
</evidence>
<proteinExistence type="predicted"/>